<accession>C7BVE4</accession>
<keyword evidence="3" id="KW-1185">Reference proteome</keyword>
<evidence type="ECO:0000313" key="3">
    <source>
        <dbReference type="Proteomes" id="UP000001515"/>
    </source>
</evidence>
<evidence type="ECO:0000256" key="1">
    <source>
        <dbReference type="SAM" id="MobiDB-lite"/>
    </source>
</evidence>
<sequence>MIEVTQDDENRFTIYWDENDPTEKVFNDYTEEDFINLIQNYLNTLQESGEVDINQVAEAVNQINDHIEEEIIATCEETFGEECYEKDTTLYEFIDQTAEELFEDISDTEKVHDWYSVKEEAIREYQSDQLKEDGDVPPPDNFPLFP</sequence>
<dbReference type="OrthoDB" id="23771at10239"/>
<dbReference type="KEGG" id="vg:8303383"/>
<organism evidence="2 3">
    <name type="scientific">Synechococcus phage S-RSM4</name>
    <dbReference type="NCBI Taxonomy" id="555387"/>
    <lineage>
        <taxon>Viruses</taxon>
        <taxon>Duplodnaviria</taxon>
        <taxon>Heunggongvirae</taxon>
        <taxon>Uroviricota</taxon>
        <taxon>Caudoviricetes</taxon>
        <taxon>Pantevenvirales</taxon>
        <taxon>Kyanoviridae</taxon>
        <taxon>Gibbetvirus</taxon>
        <taxon>Gibbetvirus rsm4</taxon>
    </lineage>
</organism>
<proteinExistence type="predicted"/>
<evidence type="ECO:0000313" key="2">
    <source>
        <dbReference type="EMBL" id="CAR63373.1"/>
    </source>
</evidence>
<feature type="region of interest" description="Disordered" evidence="1">
    <location>
        <begin position="126"/>
        <end position="146"/>
    </location>
</feature>
<dbReference type="Proteomes" id="UP000001515">
    <property type="component" value="Segment"/>
</dbReference>
<dbReference type="EMBL" id="FM207411">
    <property type="protein sequence ID" value="CAR63373.1"/>
    <property type="molecule type" value="Genomic_DNA"/>
</dbReference>
<dbReference type="RefSeq" id="YP_003097410.1">
    <property type="nucleotide sequence ID" value="NC_013085.1"/>
</dbReference>
<name>C7BVE4_9CAUD</name>
<gene>
    <name evidence="2" type="ORF">SRSM4_176</name>
</gene>
<protein>
    <submittedName>
        <fullName evidence="2">Hypothetical cyanophage protein</fullName>
    </submittedName>
</protein>
<feature type="compositionally biased region" description="Pro residues" evidence="1">
    <location>
        <begin position="136"/>
        <end position="146"/>
    </location>
</feature>
<dbReference type="GeneID" id="8303383"/>
<reference evidence="2 3" key="1">
    <citation type="journal article" date="2009" name="Environ. Microbiol.">
        <title>Comparative genomics of marine cyanomyoviruses reveals the widespread occurrence of Synechococcus host genes localized to a hyperplastic region: implications for mechanisms of cyanophage evolution.</title>
        <authorList>
            <person name="Millard A.D."/>
            <person name="Zwirglmaier K."/>
            <person name="Downey M.J."/>
            <person name="Mann N.H."/>
            <person name="Scanlan D.J."/>
        </authorList>
    </citation>
    <scope>NUCLEOTIDE SEQUENCE</scope>
</reference>